<dbReference type="AlphaFoldDB" id="A0AAW1ALL2"/>
<gene>
    <name evidence="1" type="ORF">NXF25_018340</name>
</gene>
<sequence length="304" mass="30481">MAVVILTTVPAVDDNSDIGPPVAKVAIGFLSTQIPAVVLPGPDVALVIPATTPSVGPNPVGLDLLLPPWAAGDLQVLAPAVVLLGPDMTLVIPPLLAAVGVLHPCPDGDPKITAPTPETVLLGPAVVLAIPTTAPSVEDDLAIKYTLLPPAGVLPGGDVVLVVPALLATVGPLPPCPDRDLKISAPAPDIVLLGPDMTLVIPALLGPLPPCPDRDPKIPAPAPDTILLDRDPKIAAPAPDIVFLGPDLTLLIPALLAAIGPLPLCPDGDPKIPAPAPDAILLGPAVVLAILTTALSVDLEVLPP</sequence>
<accession>A0AAW1ALL2</accession>
<protein>
    <submittedName>
        <fullName evidence="1">Fmn2: Formin-2</fullName>
    </submittedName>
</protein>
<evidence type="ECO:0000313" key="1">
    <source>
        <dbReference type="EMBL" id="KAK9391010.1"/>
    </source>
</evidence>
<keyword evidence="2" id="KW-1185">Reference proteome</keyword>
<name>A0AAW1ALL2_CROAD</name>
<proteinExistence type="predicted"/>
<reference evidence="1 2" key="1">
    <citation type="journal article" date="2024" name="Proc. Natl. Acad. Sci. U.S.A.">
        <title>The genetic regulatory architecture and epigenomic basis for age-related changes in rattlesnake venom.</title>
        <authorList>
            <person name="Hogan M.P."/>
            <person name="Holding M.L."/>
            <person name="Nystrom G.S."/>
            <person name="Colston T.J."/>
            <person name="Bartlett D.A."/>
            <person name="Mason A.J."/>
            <person name="Ellsworth S.A."/>
            <person name="Rautsaw R.M."/>
            <person name="Lawrence K.C."/>
            <person name="Strickland J.L."/>
            <person name="He B."/>
            <person name="Fraser P."/>
            <person name="Margres M.J."/>
            <person name="Gilbert D.M."/>
            <person name="Gibbs H.L."/>
            <person name="Parkinson C.L."/>
            <person name="Rokyta D.R."/>
        </authorList>
    </citation>
    <scope>NUCLEOTIDE SEQUENCE [LARGE SCALE GENOMIC DNA]</scope>
    <source>
        <strain evidence="1">DRR0105</strain>
    </source>
</reference>
<evidence type="ECO:0000313" key="2">
    <source>
        <dbReference type="Proteomes" id="UP001474421"/>
    </source>
</evidence>
<comment type="caution">
    <text evidence="1">The sequence shown here is derived from an EMBL/GenBank/DDBJ whole genome shotgun (WGS) entry which is preliminary data.</text>
</comment>
<organism evidence="1 2">
    <name type="scientific">Crotalus adamanteus</name>
    <name type="common">Eastern diamondback rattlesnake</name>
    <dbReference type="NCBI Taxonomy" id="8729"/>
    <lineage>
        <taxon>Eukaryota</taxon>
        <taxon>Metazoa</taxon>
        <taxon>Chordata</taxon>
        <taxon>Craniata</taxon>
        <taxon>Vertebrata</taxon>
        <taxon>Euteleostomi</taxon>
        <taxon>Lepidosauria</taxon>
        <taxon>Squamata</taxon>
        <taxon>Bifurcata</taxon>
        <taxon>Unidentata</taxon>
        <taxon>Episquamata</taxon>
        <taxon>Toxicofera</taxon>
        <taxon>Serpentes</taxon>
        <taxon>Colubroidea</taxon>
        <taxon>Viperidae</taxon>
        <taxon>Crotalinae</taxon>
        <taxon>Crotalus</taxon>
    </lineage>
</organism>
<dbReference type="Proteomes" id="UP001474421">
    <property type="component" value="Unassembled WGS sequence"/>
</dbReference>
<dbReference type="EMBL" id="JAOTOJ010000019">
    <property type="protein sequence ID" value="KAK9391010.1"/>
    <property type="molecule type" value="Genomic_DNA"/>
</dbReference>